<name>A0A4R4VF19_9ACTN</name>
<comment type="caution">
    <text evidence="1">The sequence shown here is derived from an EMBL/GenBank/DDBJ whole genome shotgun (WGS) entry which is preliminary data.</text>
</comment>
<organism evidence="1 2">
    <name type="scientific">Nonomuraea deserti</name>
    <dbReference type="NCBI Taxonomy" id="1848322"/>
    <lineage>
        <taxon>Bacteria</taxon>
        <taxon>Bacillati</taxon>
        <taxon>Actinomycetota</taxon>
        <taxon>Actinomycetes</taxon>
        <taxon>Streptosporangiales</taxon>
        <taxon>Streptosporangiaceae</taxon>
        <taxon>Nonomuraea</taxon>
    </lineage>
</organism>
<dbReference type="Proteomes" id="UP000295258">
    <property type="component" value="Unassembled WGS sequence"/>
</dbReference>
<evidence type="ECO:0000313" key="2">
    <source>
        <dbReference type="Proteomes" id="UP000295258"/>
    </source>
</evidence>
<gene>
    <name evidence="1" type="ORF">E1292_28385</name>
</gene>
<protein>
    <submittedName>
        <fullName evidence="1">Uncharacterized protein</fullName>
    </submittedName>
</protein>
<reference evidence="1 2" key="1">
    <citation type="submission" date="2019-03" db="EMBL/GenBank/DDBJ databases">
        <title>Draft genome sequences of novel Actinobacteria.</title>
        <authorList>
            <person name="Sahin N."/>
            <person name="Ay H."/>
            <person name="Saygin H."/>
        </authorList>
    </citation>
    <scope>NUCLEOTIDE SEQUENCE [LARGE SCALE GENOMIC DNA]</scope>
    <source>
        <strain evidence="1 2">KC310</strain>
    </source>
</reference>
<proteinExistence type="predicted"/>
<sequence length="156" mass="17532">MDVLQSGPAFKFSDWPSDQVPRRAAGVYTVWRRDEFIYVGMSGRGAQPEDLVTHPEQPRKALGLWTRLNSHASGRRSGDQFNVYICDRFIIPALTPGQQANIGQGHLSLDQITKSYVREHLSYRFLIYQDGAQALAIERTIRAGSLSAGRPYLNPL</sequence>
<dbReference type="EMBL" id="SMKO01000091">
    <property type="protein sequence ID" value="TDD00575.1"/>
    <property type="molecule type" value="Genomic_DNA"/>
</dbReference>
<keyword evidence="2" id="KW-1185">Reference proteome</keyword>
<dbReference type="RefSeq" id="WP_132598352.1">
    <property type="nucleotide sequence ID" value="NZ_SMKO01000091.1"/>
</dbReference>
<accession>A0A4R4VF19</accession>
<dbReference type="AlphaFoldDB" id="A0A4R4VF19"/>
<evidence type="ECO:0000313" key="1">
    <source>
        <dbReference type="EMBL" id="TDD00575.1"/>
    </source>
</evidence>